<dbReference type="AlphaFoldDB" id="A0ABD2KFD9"/>
<feature type="transmembrane region" description="Helical" evidence="6">
    <location>
        <begin position="347"/>
        <end position="365"/>
    </location>
</feature>
<dbReference type="PANTHER" id="PTHR11785:SF523">
    <property type="entry name" value="AMINO ACID TRANSPORTER PROTEIN 6"/>
    <property type="match status" value="1"/>
</dbReference>
<reference evidence="7 8" key="1">
    <citation type="submission" date="2024-10" db="EMBL/GenBank/DDBJ databases">
        <authorList>
            <person name="Kim D."/>
        </authorList>
    </citation>
    <scope>NUCLEOTIDE SEQUENCE [LARGE SCALE GENOMIC DNA]</scope>
    <source>
        <strain evidence="7">BH-2024</strain>
    </source>
</reference>
<dbReference type="Gene3D" id="1.20.1740.10">
    <property type="entry name" value="Amino acid/polyamine transporter I"/>
    <property type="match status" value="1"/>
</dbReference>
<evidence type="ECO:0000313" key="7">
    <source>
        <dbReference type="EMBL" id="KAL3101517.1"/>
    </source>
</evidence>
<keyword evidence="2 6" id="KW-0812">Transmembrane</keyword>
<protein>
    <recommendedName>
        <fullName evidence="9">Amino acid transporter</fullName>
    </recommendedName>
</protein>
<feature type="transmembrane region" description="Helical" evidence="6">
    <location>
        <begin position="143"/>
        <end position="164"/>
    </location>
</feature>
<evidence type="ECO:0000256" key="6">
    <source>
        <dbReference type="SAM" id="Phobius"/>
    </source>
</evidence>
<dbReference type="InterPro" id="IPR002293">
    <property type="entry name" value="AA/rel_permease1"/>
</dbReference>
<name>A0ABD2KFD9_9BILA</name>
<feature type="compositionally biased region" description="Basic residues" evidence="5">
    <location>
        <begin position="525"/>
        <end position="537"/>
    </location>
</feature>
<feature type="transmembrane region" description="Helical" evidence="6">
    <location>
        <begin position="377"/>
        <end position="394"/>
    </location>
</feature>
<feature type="region of interest" description="Disordered" evidence="5">
    <location>
        <begin position="504"/>
        <end position="546"/>
    </location>
</feature>
<feature type="transmembrane region" description="Helical" evidence="6">
    <location>
        <begin position="92"/>
        <end position="114"/>
    </location>
</feature>
<feature type="transmembrane region" description="Helical" evidence="6">
    <location>
        <begin position="247"/>
        <end position="274"/>
    </location>
</feature>
<feature type="transmembrane region" description="Helical" evidence="6">
    <location>
        <begin position="294"/>
        <end position="317"/>
    </location>
</feature>
<comment type="caution">
    <text evidence="7">The sequence shown here is derived from an EMBL/GenBank/DDBJ whole genome shotgun (WGS) entry which is preliminary data.</text>
</comment>
<dbReference type="GO" id="GO:0016020">
    <property type="term" value="C:membrane"/>
    <property type="evidence" value="ECO:0007669"/>
    <property type="project" value="UniProtKB-SubCell"/>
</dbReference>
<gene>
    <name evidence="7" type="ORF">niasHT_025831</name>
</gene>
<dbReference type="EMBL" id="JBICBT010000776">
    <property type="protein sequence ID" value="KAL3101517.1"/>
    <property type="molecule type" value="Genomic_DNA"/>
</dbReference>
<dbReference type="Proteomes" id="UP001620626">
    <property type="component" value="Unassembled WGS sequence"/>
</dbReference>
<dbReference type="PIRSF" id="PIRSF006060">
    <property type="entry name" value="AA_transporter"/>
    <property type="match status" value="1"/>
</dbReference>
<feature type="transmembrane region" description="Helical" evidence="6">
    <location>
        <begin position="176"/>
        <end position="195"/>
    </location>
</feature>
<dbReference type="PANTHER" id="PTHR11785">
    <property type="entry name" value="AMINO ACID TRANSPORTER"/>
    <property type="match status" value="1"/>
</dbReference>
<keyword evidence="4 6" id="KW-0472">Membrane</keyword>
<feature type="compositionally biased region" description="Basic and acidic residues" evidence="5">
    <location>
        <begin position="505"/>
        <end position="516"/>
    </location>
</feature>
<evidence type="ECO:0000256" key="4">
    <source>
        <dbReference type="ARBA" id="ARBA00023136"/>
    </source>
</evidence>
<comment type="subcellular location">
    <subcellularLocation>
        <location evidence="1">Membrane</location>
        <topology evidence="1">Multi-pass membrane protein</topology>
    </subcellularLocation>
</comment>
<keyword evidence="3 6" id="KW-1133">Transmembrane helix</keyword>
<sequence length="546" mass="60532">MDPISEVDASGNGGNLMGRWAATSYILGCVIGSGIFITPTGILNNVQSVGASLLIWLASGLITILGALCYLELGTSIRKSGCDFAYLCHMRWVGLAFAFMTCSCIFMGPGSLAIQAETFTEYFVRGFKLEFCDPFVKSAVHKLITFSVLLPLFFLNCFSINGVVSRFQIISMIAKMAACAIIVVSGILFWVTQGAHSNNFAQPFANSNFEPGKVVLALFSGLFSYGGWDILNTGIEDIAHPHRTMPFAIIAGMAIVILLYMTMNVSYFAVLTVTEMRTSNAIAMTFSERVFHGYLQYLMPFLVCIVLIGSLNATLFGGSRMLWAIARDGYFPSFISCINRKHGSPRAALFIFVVLAMLFSFLGDLDELIGYVEFTNWVVRCCTMVALFCIRFGHRADLIHPEALRVPLVLPIVYFFVCLSLVVVTVVRNFKSAMIGLSFQAFGLFVYLVFIWPPAISRFSNYRNVAHRINSKMSAVAQIVFDGAIEVKDRRQNEDGLFSLMTDGDNDHLSSTHKENSTTSSSSSSRRRPRTRRHLKDGKKVYPMEK</sequence>
<keyword evidence="8" id="KW-1185">Reference proteome</keyword>
<dbReference type="FunFam" id="1.20.1740.10:FF:000058">
    <property type="entry name" value="Amino Acid Transporter"/>
    <property type="match status" value="1"/>
</dbReference>
<feature type="transmembrane region" description="Helical" evidence="6">
    <location>
        <begin position="25"/>
        <end position="43"/>
    </location>
</feature>
<dbReference type="InterPro" id="IPR050598">
    <property type="entry name" value="AminoAcid_Transporter"/>
</dbReference>
<dbReference type="Pfam" id="PF13520">
    <property type="entry name" value="AA_permease_2"/>
    <property type="match status" value="1"/>
</dbReference>
<feature type="transmembrane region" description="Helical" evidence="6">
    <location>
        <begin position="406"/>
        <end position="427"/>
    </location>
</feature>
<feature type="transmembrane region" description="Helical" evidence="6">
    <location>
        <begin position="433"/>
        <end position="453"/>
    </location>
</feature>
<evidence type="ECO:0008006" key="9">
    <source>
        <dbReference type="Google" id="ProtNLM"/>
    </source>
</evidence>
<evidence type="ECO:0000256" key="1">
    <source>
        <dbReference type="ARBA" id="ARBA00004141"/>
    </source>
</evidence>
<evidence type="ECO:0000313" key="8">
    <source>
        <dbReference type="Proteomes" id="UP001620626"/>
    </source>
</evidence>
<organism evidence="7 8">
    <name type="scientific">Heterodera trifolii</name>
    <dbReference type="NCBI Taxonomy" id="157864"/>
    <lineage>
        <taxon>Eukaryota</taxon>
        <taxon>Metazoa</taxon>
        <taxon>Ecdysozoa</taxon>
        <taxon>Nematoda</taxon>
        <taxon>Chromadorea</taxon>
        <taxon>Rhabditida</taxon>
        <taxon>Tylenchina</taxon>
        <taxon>Tylenchomorpha</taxon>
        <taxon>Tylenchoidea</taxon>
        <taxon>Heteroderidae</taxon>
        <taxon>Heteroderinae</taxon>
        <taxon>Heterodera</taxon>
    </lineage>
</organism>
<evidence type="ECO:0000256" key="3">
    <source>
        <dbReference type="ARBA" id="ARBA00022989"/>
    </source>
</evidence>
<evidence type="ECO:0000256" key="5">
    <source>
        <dbReference type="SAM" id="MobiDB-lite"/>
    </source>
</evidence>
<accession>A0ABD2KFD9</accession>
<proteinExistence type="predicted"/>
<feature type="transmembrane region" description="Helical" evidence="6">
    <location>
        <begin position="49"/>
        <end position="71"/>
    </location>
</feature>
<evidence type="ECO:0000256" key="2">
    <source>
        <dbReference type="ARBA" id="ARBA00022692"/>
    </source>
</evidence>